<keyword evidence="3" id="KW-1185">Reference proteome</keyword>
<feature type="compositionally biased region" description="Polar residues" evidence="1">
    <location>
        <begin position="65"/>
        <end position="82"/>
    </location>
</feature>
<dbReference type="AlphaFoldDB" id="A0A9P6FKN1"/>
<feature type="non-terminal residue" evidence="2">
    <location>
        <position position="1"/>
    </location>
</feature>
<evidence type="ECO:0000313" key="3">
    <source>
        <dbReference type="Proteomes" id="UP000780801"/>
    </source>
</evidence>
<gene>
    <name evidence="2" type="ORF">BGW38_008948</name>
</gene>
<reference evidence="2" key="1">
    <citation type="journal article" date="2020" name="Fungal Divers.">
        <title>Resolving the Mortierellaceae phylogeny through synthesis of multi-gene phylogenetics and phylogenomics.</title>
        <authorList>
            <person name="Vandepol N."/>
            <person name="Liber J."/>
            <person name="Desiro A."/>
            <person name="Na H."/>
            <person name="Kennedy M."/>
            <person name="Barry K."/>
            <person name="Grigoriev I.V."/>
            <person name="Miller A.N."/>
            <person name="O'Donnell K."/>
            <person name="Stajich J.E."/>
            <person name="Bonito G."/>
        </authorList>
    </citation>
    <scope>NUCLEOTIDE SEQUENCE</scope>
    <source>
        <strain evidence="2">KOD1015</strain>
    </source>
</reference>
<comment type="caution">
    <text evidence="2">The sequence shown here is derived from an EMBL/GenBank/DDBJ whole genome shotgun (WGS) entry which is preliminary data.</text>
</comment>
<evidence type="ECO:0000256" key="1">
    <source>
        <dbReference type="SAM" id="MobiDB-lite"/>
    </source>
</evidence>
<dbReference type="Proteomes" id="UP000780801">
    <property type="component" value="Unassembled WGS sequence"/>
</dbReference>
<evidence type="ECO:0000313" key="2">
    <source>
        <dbReference type="EMBL" id="KAF9563415.1"/>
    </source>
</evidence>
<dbReference type="EMBL" id="JAABOA010006363">
    <property type="protein sequence ID" value="KAF9563415.1"/>
    <property type="molecule type" value="Genomic_DNA"/>
</dbReference>
<proteinExistence type="predicted"/>
<feature type="compositionally biased region" description="Low complexity" evidence="1">
    <location>
        <begin position="133"/>
        <end position="154"/>
    </location>
</feature>
<feature type="compositionally biased region" description="Pro residues" evidence="1">
    <location>
        <begin position="121"/>
        <end position="132"/>
    </location>
</feature>
<organism evidence="2 3">
    <name type="scientific">Lunasporangiospora selenospora</name>
    <dbReference type="NCBI Taxonomy" id="979761"/>
    <lineage>
        <taxon>Eukaryota</taxon>
        <taxon>Fungi</taxon>
        <taxon>Fungi incertae sedis</taxon>
        <taxon>Mucoromycota</taxon>
        <taxon>Mortierellomycotina</taxon>
        <taxon>Mortierellomycetes</taxon>
        <taxon>Mortierellales</taxon>
        <taxon>Mortierellaceae</taxon>
        <taxon>Lunasporangiospora</taxon>
    </lineage>
</organism>
<sequence length="171" mass="18327">QLRQIQERHARGECDIDGILYDRRGGVYRPTDNEDSGELPSYANHRWDEQVVGPAAEEIGMYNFPATTPANGSPPASTTGQGSDHPPVIIRPVQHTYPFPMNHPQLNTVLNPQQQTSSSVYPPPSSDPPPLTPQEAEAAALSAAAAAVVPASAPEDPLRLGGLLPPAYEHP</sequence>
<dbReference type="OrthoDB" id="2410577at2759"/>
<protein>
    <submittedName>
        <fullName evidence="2">Uncharacterized protein</fullName>
    </submittedName>
</protein>
<accession>A0A9P6FKN1</accession>
<name>A0A9P6FKN1_9FUNG</name>
<feature type="region of interest" description="Disordered" evidence="1">
    <location>
        <begin position="64"/>
        <end position="171"/>
    </location>
</feature>
<feature type="non-terminal residue" evidence="2">
    <location>
        <position position="171"/>
    </location>
</feature>